<dbReference type="RefSeq" id="WP_263741135.1">
    <property type="nucleotide sequence ID" value="NZ_JAOWKZ010000004.1"/>
</dbReference>
<reference evidence="1 2" key="1">
    <citation type="submission" date="2022-10" db="EMBL/GenBank/DDBJ databases">
        <title>Defluviimonas sp. nov., isolated from ocean surface sediments.</title>
        <authorList>
            <person name="He W."/>
            <person name="Wang L."/>
            <person name="Zhang D.-F."/>
        </authorList>
    </citation>
    <scope>NUCLEOTIDE SEQUENCE [LARGE SCALE GENOMIC DNA]</scope>
    <source>
        <strain evidence="1 2">WL0050</strain>
    </source>
</reference>
<keyword evidence="2" id="KW-1185">Reference proteome</keyword>
<evidence type="ECO:0000313" key="2">
    <source>
        <dbReference type="Proteomes" id="UP001652564"/>
    </source>
</evidence>
<protein>
    <submittedName>
        <fullName evidence="1">Uncharacterized protein</fullName>
    </submittedName>
</protein>
<gene>
    <name evidence="1" type="ORF">OEZ71_16495</name>
</gene>
<evidence type="ECO:0000313" key="1">
    <source>
        <dbReference type="EMBL" id="MCV2873898.1"/>
    </source>
</evidence>
<dbReference type="EMBL" id="JAOWKZ010000004">
    <property type="protein sequence ID" value="MCV2873898.1"/>
    <property type="molecule type" value="Genomic_DNA"/>
</dbReference>
<name>A0ABT2ZRX0_9RHOB</name>
<comment type="caution">
    <text evidence="1">The sequence shown here is derived from an EMBL/GenBank/DDBJ whole genome shotgun (WGS) entry which is preliminary data.</text>
</comment>
<proteinExistence type="predicted"/>
<dbReference type="Proteomes" id="UP001652564">
    <property type="component" value="Unassembled WGS sequence"/>
</dbReference>
<sequence length="65" mass="7458">MPDGVHAVIEIDEVKGHIEITDYRGWHETVSGSTYELKDPNGRTVTRRALTAKDIFRIRDVLHLE</sequence>
<organism evidence="1 2">
    <name type="scientific">Albidovulum litorale</name>
    <dbReference type="NCBI Taxonomy" id="2984134"/>
    <lineage>
        <taxon>Bacteria</taxon>
        <taxon>Pseudomonadati</taxon>
        <taxon>Pseudomonadota</taxon>
        <taxon>Alphaproteobacteria</taxon>
        <taxon>Rhodobacterales</taxon>
        <taxon>Paracoccaceae</taxon>
        <taxon>Albidovulum</taxon>
    </lineage>
</organism>
<accession>A0ABT2ZRX0</accession>